<dbReference type="AlphaFoldDB" id="A0A7Z0C3D7"/>
<keyword evidence="1" id="KW-0472">Membrane</keyword>
<protein>
    <submittedName>
        <fullName evidence="2">Uncharacterized protein</fullName>
    </submittedName>
</protein>
<proteinExistence type="predicted"/>
<reference evidence="2 3" key="1">
    <citation type="submission" date="2020-07" db="EMBL/GenBank/DDBJ databases">
        <title>Sequencing the genomes of 1000 actinobacteria strains.</title>
        <authorList>
            <person name="Klenk H.-P."/>
        </authorList>
    </citation>
    <scope>NUCLEOTIDE SEQUENCE [LARGE SCALE GENOMIC DNA]</scope>
    <source>
        <strain evidence="2 3">DSM 18248</strain>
    </source>
</reference>
<evidence type="ECO:0000313" key="3">
    <source>
        <dbReference type="Proteomes" id="UP000537326"/>
    </source>
</evidence>
<sequence length="65" mass="7016">MTALHLLALTLVGALPLTERPRDQRGDVPGWVLVTVMSAGIVGVLTIVAQDELSSLLRRALRQVQ</sequence>
<name>A0A7Z0C3D7_9ACTN</name>
<keyword evidence="3" id="KW-1185">Reference proteome</keyword>
<accession>A0A7Z0C3D7</accession>
<evidence type="ECO:0000313" key="2">
    <source>
        <dbReference type="EMBL" id="NYI11033.1"/>
    </source>
</evidence>
<dbReference type="EMBL" id="JACBZI010000001">
    <property type="protein sequence ID" value="NYI11033.1"/>
    <property type="molecule type" value="Genomic_DNA"/>
</dbReference>
<organism evidence="2 3">
    <name type="scientific">Nocardioides marinus</name>
    <dbReference type="NCBI Taxonomy" id="374514"/>
    <lineage>
        <taxon>Bacteria</taxon>
        <taxon>Bacillati</taxon>
        <taxon>Actinomycetota</taxon>
        <taxon>Actinomycetes</taxon>
        <taxon>Propionibacteriales</taxon>
        <taxon>Nocardioidaceae</taxon>
        <taxon>Nocardioides</taxon>
    </lineage>
</organism>
<dbReference type="Proteomes" id="UP000537326">
    <property type="component" value="Unassembled WGS sequence"/>
</dbReference>
<keyword evidence="1" id="KW-0812">Transmembrane</keyword>
<dbReference type="RefSeq" id="WP_179531781.1">
    <property type="nucleotide sequence ID" value="NZ_BAAAPP010000005.1"/>
</dbReference>
<keyword evidence="1" id="KW-1133">Transmembrane helix</keyword>
<comment type="caution">
    <text evidence="2">The sequence shown here is derived from an EMBL/GenBank/DDBJ whole genome shotgun (WGS) entry which is preliminary data.</text>
</comment>
<feature type="transmembrane region" description="Helical" evidence="1">
    <location>
        <begin position="30"/>
        <end position="49"/>
    </location>
</feature>
<evidence type="ECO:0000256" key="1">
    <source>
        <dbReference type="SAM" id="Phobius"/>
    </source>
</evidence>
<gene>
    <name evidence="2" type="ORF">BKA05_002548</name>
</gene>